<reference evidence="4 5" key="1">
    <citation type="submission" date="2013-11" db="EMBL/GenBank/DDBJ databases">
        <title>Opisthorchis viverrini - life in the bile duct.</title>
        <authorList>
            <person name="Young N.D."/>
            <person name="Nagarajan N."/>
            <person name="Lin S.J."/>
            <person name="Korhonen P.K."/>
            <person name="Jex A.R."/>
            <person name="Hall R.S."/>
            <person name="Safavi-Hemami H."/>
            <person name="Kaewkong W."/>
            <person name="Bertrand D."/>
            <person name="Gao S."/>
            <person name="Seet Q."/>
            <person name="Wongkham S."/>
            <person name="Teh B.T."/>
            <person name="Wongkham C."/>
            <person name="Intapan P.M."/>
            <person name="Maleewong W."/>
            <person name="Yang X."/>
            <person name="Hu M."/>
            <person name="Wang Z."/>
            <person name="Hofmann A."/>
            <person name="Sternberg P.W."/>
            <person name="Tan P."/>
            <person name="Wang J."/>
            <person name="Gasser R.B."/>
        </authorList>
    </citation>
    <scope>NUCLEOTIDE SEQUENCE [LARGE SCALE GENOMIC DNA]</scope>
</reference>
<evidence type="ECO:0000256" key="2">
    <source>
        <dbReference type="SAM" id="SignalP"/>
    </source>
</evidence>
<dbReference type="RefSeq" id="XP_009163956.1">
    <property type="nucleotide sequence ID" value="XM_009165692.1"/>
</dbReference>
<comment type="cofactor">
    <cofactor evidence="1">
        <name>Zn(2+)</name>
        <dbReference type="ChEBI" id="CHEBI:29105"/>
    </cofactor>
    <text evidence="1">Binds 1 zinc ion per subunit.</text>
</comment>
<dbReference type="SUPFAM" id="SSF49329">
    <property type="entry name" value="Cu,Zn superoxide dismutase-like"/>
    <property type="match status" value="1"/>
</dbReference>
<evidence type="ECO:0000256" key="1">
    <source>
        <dbReference type="RuleBase" id="RU000393"/>
    </source>
</evidence>
<dbReference type="GO" id="GO:0004784">
    <property type="term" value="F:superoxide dismutase activity"/>
    <property type="evidence" value="ECO:0007669"/>
    <property type="project" value="UniProtKB-EC"/>
</dbReference>
<evidence type="ECO:0000259" key="3">
    <source>
        <dbReference type="Pfam" id="PF00080"/>
    </source>
</evidence>
<protein>
    <recommendedName>
        <fullName evidence="1">Superoxide dismutase [Cu-Zn]</fullName>
        <ecNumber evidence="1">1.15.1.1</ecNumber>
    </recommendedName>
</protein>
<keyword evidence="1" id="KW-0862">Zinc</keyword>
<organism evidence="4 5">
    <name type="scientific">Opisthorchis viverrini</name>
    <name type="common">Southeast Asian liver fluke</name>
    <dbReference type="NCBI Taxonomy" id="6198"/>
    <lineage>
        <taxon>Eukaryota</taxon>
        <taxon>Metazoa</taxon>
        <taxon>Spiralia</taxon>
        <taxon>Lophotrochozoa</taxon>
        <taxon>Platyhelminthes</taxon>
        <taxon>Trematoda</taxon>
        <taxon>Digenea</taxon>
        <taxon>Opisthorchiida</taxon>
        <taxon>Opisthorchiata</taxon>
        <taxon>Opisthorchiidae</taxon>
        <taxon>Opisthorchis</taxon>
    </lineage>
</organism>
<dbReference type="Pfam" id="PF00080">
    <property type="entry name" value="Sod_Cu"/>
    <property type="match status" value="1"/>
</dbReference>
<dbReference type="PRINTS" id="PR00068">
    <property type="entry name" value="CUZNDISMTASE"/>
</dbReference>
<dbReference type="EC" id="1.15.1.1" evidence="1"/>
<proteinExistence type="inferred from homology"/>
<sequence>MSVLANKLTWLFVFAKLIENLEACHNSGTSFKLSDGIAVFLGNHTGRVEFNVTQPRTVKIVGSIDGFEKGKMHGVHIHESGDIGDNCLNANAHWNPFNKNHGGLDSMERHEGDLGNAMTDMMGVLHINVTIMIKSVDPPLDFIGLSLVVHAQVDDLGRLPDVGSRTTGNSGARLACAVIGRTSSYKVNKAMGKNTPDVGLLFGGIVSILLKQTLYHIP</sequence>
<dbReference type="InterPro" id="IPR018152">
    <property type="entry name" value="SOD_Cu/Zn_BS"/>
</dbReference>
<comment type="cofactor">
    <cofactor evidence="1">
        <name>Cu cation</name>
        <dbReference type="ChEBI" id="CHEBI:23378"/>
    </cofactor>
    <text evidence="1">Binds 1 copper ion per subunit.</text>
</comment>
<dbReference type="GO" id="GO:0005507">
    <property type="term" value="F:copper ion binding"/>
    <property type="evidence" value="ECO:0007669"/>
    <property type="project" value="InterPro"/>
</dbReference>
<feature type="signal peptide" evidence="2">
    <location>
        <begin position="1"/>
        <end position="23"/>
    </location>
</feature>
<feature type="chain" id="PRO_5001704439" description="Superoxide dismutase [Cu-Zn]" evidence="2">
    <location>
        <begin position="24"/>
        <end position="218"/>
    </location>
</feature>
<keyword evidence="1" id="KW-0186">Copper</keyword>
<comment type="similarity">
    <text evidence="1">Belongs to the Cu-Zn superoxide dismutase family.</text>
</comment>
<dbReference type="EMBL" id="KL596636">
    <property type="protein sequence ID" value="KER32191.1"/>
    <property type="molecule type" value="Genomic_DNA"/>
</dbReference>
<dbReference type="GeneID" id="20315814"/>
<dbReference type="CDD" id="cd00305">
    <property type="entry name" value="Cu-Zn_Superoxide_Dismutase"/>
    <property type="match status" value="1"/>
</dbReference>
<keyword evidence="1" id="KW-0560">Oxidoreductase</keyword>
<gene>
    <name evidence="4" type="ORF">T265_01626</name>
</gene>
<dbReference type="STRING" id="6198.A0A074ZYR7"/>
<dbReference type="Gene3D" id="2.60.40.200">
    <property type="entry name" value="Superoxide dismutase, copper/zinc binding domain"/>
    <property type="match status" value="1"/>
</dbReference>
<dbReference type="KEGG" id="ovi:T265_01626"/>
<comment type="catalytic activity">
    <reaction evidence="1">
        <text>2 superoxide + 2 H(+) = H2O2 + O2</text>
        <dbReference type="Rhea" id="RHEA:20696"/>
        <dbReference type="ChEBI" id="CHEBI:15378"/>
        <dbReference type="ChEBI" id="CHEBI:15379"/>
        <dbReference type="ChEBI" id="CHEBI:16240"/>
        <dbReference type="ChEBI" id="CHEBI:18421"/>
        <dbReference type="EC" id="1.15.1.1"/>
    </reaction>
</comment>
<dbReference type="InterPro" id="IPR001424">
    <property type="entry name" value="SOD_Cu_Zn_dom"/>
</dbReference>
<feature type="domain" description="Superoxide dismutase copper/zinc binding" evidence="3">
    <location>
        <begin position="45"/>
        <end position="179"/>
    </location>
</feature>
<dbReference type="OrthoDB" id="2015551at2759"/>
<evidence type="ECO:0000313" key="4">
    <source>
        <dbReference type="EMBL" id="KER32191.1"/>
    </source>
</evidence>
<name>A0A074ZYR7_OPIVI</name>
<comment type="function">
    <text evidence="1">Destroys radicals which are normally produced within the cells and which are toxic to biological systems.</text>
</comment>
<dbReference type="PROSITE" id="PS00332">
    <property type="entry name" value="SOD_CU_ZN_2"/>
    <property type="match status" value="1"/>
</dbReference>
<keyword evidence="5" id="KW-1185">Reference proteome</keyword>
<dbReference type="InterPro" id="IPR036423">
    <property type="entry name" value="SOD-like_Cu/Zn_dom_sf"/>
</dbReference>
<dbReference type="InterPro" id="IPR024134">
    <property type="entry name" value="SOD_Cu/Zn_/chaperone"/>
</dbReference>
<dbReference type="CTD" id="20315814"/>
<evidence type="ECO:0000313" key="5">
    <source>
        <dbReference type="Proteomes" id="UP000054324"/>
    </source>
</evidence>
<keyword evidence="1" id="KW-0479">Metal-binding</keyword>
<accession>A0A074ZYR7</accession>
<dbReference type="Proteomes" id="UP000054324">
    <property type="component" value="Unassembled WGS sequence"/>
</dbReference>
<dbReference type="PANTHER" id="PTHR10003">
    <property type="entry name" value="SUPEROXIDE DISMUTASE CU-ZN -RELATED"/>
    <property type="match status" value="1"/>
</dbReference>
<keyword evidence="2" id="KW-0732">Signal</keyword>
<dbReference type="AlphaFoldDB" id="A0A074ZYR7"/>